<sequence length="131" mass="14016">MCLYWEYGTLDAALDTPHAASQLPGRWLDVEPSISLSRVASTTASAGPASAKYPDIQHPIIPRIKTKINTRRDSIINIQSQLSQPPAYVEDPPDELIVTGPSDCAGLAVANHQRLSEASTAPISAAIITIQ</sequence>
<gene>
    <name evidence="1" type="ORF">TEQG_05809</name>
</gene>
<dbReference type="HOGENOM" id="CLU_1929092_0_0_1"/>
<dbReference type="VEuPathDB" id="FungiDB:TEQG_05809"/>
<dbReference type="Proteomes" id="UP000009169">
    <property type="component" value="Unassembled WGS sequence"/>
</dbReference>
<organism evidence="1 2">
    <name type="scientific">Trichophyton equinum (strain ATCC MYA-4606 / CBS 127.97)</name>
    <name type="common">Horse ringworm fungus</name>
    <dbReference type="NCBI Taxonomy" id="559882"/>
    <lineage>
        <taxon>Eukaryota</taxon>
        <taxon>Fungi</taxon>
        <taxon>Dikarya</taxon>
        <taxon>Ascomycota</taxon>
        <taxon>Pezizomycotina</taxon>
        <taxon>Eurotiomycetes</taxon>
        <taxon>Eurotiomycetidae</taxon>
        <taxon>Onygenales</taxon>
        <taxon>Arthrodermataceae</taxon>
        <taxon>Trichophyton</taxon>
    </lineage>
</organism>
<evidence type="ECO:0000313" key="2">
    <source>
        <dbReference type="Proteomes" id="UP000009169"/>
    </source>
</evidence>
<proteinExistence type="predicted"/>
<accession>F2PYN1</accession>
<name>F2PYN1_TRIEC</name>
<evidence type="ECO:0000313" key="1">
    <source>
        <dbReference type="EMBL" id="EGE06974.1"/>
    </source>
</evidence>
<keyword evidence="2" id="KW-1185">Reference proteome</keyword>
<dbReference type="AlphaFoldDB" id="F2PYN1"/>
<protein>
    <submittedName>
        <fullName evidence="1">Uncharacterized protein</fullName>
    </submittedName>
</protein>
<reference evidence="2" key="1">
    <citation type="journal article" date="2012" name="MBio">
        <title>Comparative genome analysis of Trichophyton rubrum and related dermatophytes reveals candidate genes involved in infection.</title>
        <authorList>
            <person name="Martinez D.A."/>
            <person name="Oliver B.G."/>
            <person name="Graeser Y."/>
            <person name="Goldberg J.M."/>
            <person name="Li W."/>
            <person name="Martinez-Rossi N.M."/>
            <person name="Monod M."/>
            <person name="Shelest E."/>
            <person name="Barton R.C."/>
            <person name="Birch E."/>
            <person name="Brakhage A.A."/>
            <person name="Chen Z."/>
            <person name="Gurr S.J."/>
            <person name="Heiman D."/>
            <person name="Heitman J."/>
            <person name="Kosti I."/>
            <person name="Rossi A."/>
            <person name="Saif S."/>
            <person name="Samalova M."/>
            <person name="Saunders C.W."/>
            <person name="Shea T."/>
            <person name="Summerbell R.C."/>
            <person name="Xu J."/>
            <person name="Young S."/>
            <person name="Zeng Q."/>
            <person name="Birren B.W."/>
            <person name="Cuomo C.A."/>
            <person name="White T.C."/>
        </authorList>
    </citation>
    <scope>NUCLEOTIDE SEQUENCE [LARGE SCALE GENOMIC DNA]</scope>
    <source>
        <strain evidence="2">ATCC MYA-4606 / CBS 127.97</strain>
    </source>
</reference>
<dbReference type="EMBL" id="DS995754">
    <property type="protein sequence ID" value="EGE06974.1"/>
    <property type="molecule type" value="Genomic_DNA"/>
</dbReference>